<evidence type="ECO:0000313" key="8">
    <source>
        <dbReference type="EMBL" id="KAJ6830391.1"/>
    </source>
</evidence>
<dbReference type="PANTHER" id="PTHR32096">
    <property type="entry name" value="WRKY TRANSCRIPTION FACTOR 30-RELATED-RELATED"/>
    <property type="match status" value="1"/>
</dbReference>
<dbReference type="GO" id="GO:0003700">
    <property type="term" value="F:DNA-binding transcription factor activity"/>
    <property type="evidence" value="ECO:0007669"/>
    <property type="project" value="InterPro"/>
</dbReference>
<reference evidence="9" key="2">
    <citation type="submission" date="2023-04" db="EMBL/GenBank/DDBJ databases">
        <authorList>
            <person name="Bruccoleri R.E."/>
            <person name="Oakeley E.J."/>
            <person name="Faust A.-M."/>
            <person name="Dessus-Babus S."/>
            <person name="Altorfer M."/>
            <person name="Burckhardt D."/>
            <person name="Oertli M."/>
            <person name="Naumann U."/>
            <person name="Petersen F."/>
            <person name="Wong J."/>
        </authorList>
    </citation>
    <scope>NUCLEOTIDE SEQUENCE</scope>
    <source>
        <strain evidence="9">GSM-AAB239-AS_SAM_17_03QT</strain>
        <tissue evidence="9">Leaf</tissue>
    </source>
</reference>
<dbReference type="SMART" id="SM00774">
    <property type="entry name" value="WRKY"/>
    <property type="match status" value="1"/>
</dbReference>
<dbReference type="GO" id="GO:0000976">
    <property type="term" value="F:transcription cis-regulatory region binding"/>
    <property type="evidence" value="ECO:0007669"/>
    <property type="project" value="TreeGrafter"/>
</dbReference>
<feature type="domain" description="WRKY" evidence="7">
    <location>
        <begin position="84"/>
        <end position="150"/>
    </location>
</feature>
<dbReference type="InterPro" id="IPR036576">
    <property type="entry name" value="WRKY_dom_sf"/>
</dbReference>
<reference evidence="9" key="1">
    <citation type="journal article" date="2023" name="GigaByte">
        <title>Genome assembly of the bearded iris, Iris pallida Lam.</title>
        <authorList>
            <person name="Bruccoleri R.E."/>
            <person name="Oakeley E.J."/>
            <person name="Faust A.M.E."/>
            <person name="Altorfer M."/>
            <person name="Dessus-Babus S."/>
            <person name="Burckhardt D."/>
            <person name="Oertli M."/>
            <person name="Naumann U."/>
            <person name="Petersen F."/>
            <person name="Wong J."/>
        </authorList>
    </citation>
    <scope>NUCLEOTIDE SEQUENCE</scope>
    <source>
        <strain evidence="9">GSM-AAB239-AS_SAM_17_03QT</strain>
    </source>
</reference>
<keyword evidence="3" id="KW-0238">DNA-binding</keyword>
<evidence type="ECO:0000256" key="5">
    <source>
        <dbReference type="ARBA" id="ARBA00023242"/>
    </source>
</evidence>
<name>A0AAX6I2X5_IRIPA</name>
<feature type="region of interest" description="Disordered" evidence="6">
    <location>
        <begin position="15"/>
        <end position="100"/>
    </location>
</feature>
<proteinExistence type="predicted"/>
<dbReference type="Proteomes" id="UP001140949">
    <property type="component" value="Unassembled WGS sequence"/>
</dbReference>
<feature type="compositionally biased region" description="Pro residues" evidence="6">
    <location>
        <begin position="41"/>
        <end position="52"/>
    </location>
</feature>
<evidence type="ECO:0000313" key="9">
    <source>
        <dbReference type="EMBL" id="KAJ6847609.1"/>
    </source>
</evidence>
<accession>A0AAX6I2X5</accession>
<evidence type="ECO:0000256" key="6">
    <source>
        <dbReference type="SAM" id="MobiDB-lite"/>
    </source>
</evidence>
<dbReference type="PROSITE" id="PS50811">
    <property type="entry name" value="WRKY"/>
    <property type="match status" value="1"/>
</dbReference>
<dbReference type="InterPro" id="IPR003657">
    <property type="entry name" value="WRKY_dom"/>
</dbReference>
<dbReference type="InterPro" id="IPR044810">
    <property type="entry name" value="WRKY_plant"/>
</dbReference>
<evidence type="ECO:0000256" key="3">
    <source>
        <dbReference type="ARBA" id="ARBA00023125"/>
    </source>
</evidence>
<sequence length="284" mass="30534">MQIILVVAHMDGKGGLSLCCEPEQRDSSNVESPAAGDPKARPSPSPSSPLPSPKRSRRSADKRVVWLPIADAKASGSRAKGTSESTPPSSDSWAWRKYGQKPIKGSPYPRGYYRCSSSKGCPARKQVERSHVDPAMLVVTYSSEHNHSSLQPRSNSNSSRAAARAASVVVAAKEDPDPVLSESDPSEDVLDKFSGLIYADDQTLMAMPDDFWYSDVGSTSSTSPPEDSLLFGPIFGGELSLDHCSKSAGGNGEEEDALFEGLGELPEYSMVFRRSYVERQMAAG</sequence>
<evidence type="ECO:0000256" key="4">
    <source>
        <dbReference type="ARBA" id="ARBA00023163"/>
    </source>
</evidence>
<comment type="caution">
    <text evidence="9">The sequence shown here is derived from an EMBL/GenBank/DDBJ whole genome shotgun (WGS) entry which is preliminary data.</text>
</comment>
<evidence type="ECO:0000256" key="2">
    <source>
        <dbReference type="ARBA" id="ARBA00023015"/>
    </source>
</evidence>
<evidence type="ECO:0000256" key="1">
    <source>
        <dbReference type="ARBA" id="ARBA00004123"/>
    </source>
</evidence>
<keyword evidence="2" id="KW-0805">Transcription regulation</keyword>
<keyword evidence="5" id="KW-0539">Nucleus</keyword>
<dbReference type="Pfam" id="PF03106">
    <property type="entry name" value="WRKY"/>
    <property type="match status" value="1"/>
</dbReference>
<dbReference type="AlphaFoldDB" id="A0AAX6I2X5"/>
<dbReference type="PANTHER" id="PTHR32096:SF19">
    <property type="entry name" value="OS01G0750100 PROTEIN"/>
    <property type="match status" value="1"/>
</dbReference>
<dbReference type="Gene3D" id="2.20.25.80">
    <property type="entry name" value="WRKY domain"/>
    <property type="match status" value="1"/>
</dbReference>
<comment type="subcellular location">
    <subcellularLocation>
        <location evidence="1">Nucleus</location>
    </subcellularLocation>
</comment>
<gene>
    <name evidence="9" type="ORF">M6B38_276845</name>
    <name evidence="8" type="ORF">M6B38_354140</name>
</gene>
<dbReference type="GO" id="GO:0005634">
    <property type="term" value="C:nucleus"/>
    <property type="evidence" value="ECO:0007669"/>
    <property type="project" value="UniProtKB-SubCell"/>
</dbReference>
<organism evidence="9 10">
    <name type="scientific">Iris pallida</name>
    <name type="common">Sweet iris</name>
    <dbReference type="NCBI Taxonomy" id="29817"/>
    <lineage>
        <taxon>Eukaryota</taxon>
        <taxon>Viridiplantae</taxon>
        <taxon>Streptophyta</taxon>
        <taxon>Embryophyta</taxon>
        <taxon>Tracheophyta</taxon>
        <taxon>Spermatophyta</taxon>
        <taxon>Magnoliopsida</taxon>
        <taxon>Liliopsida</taxon>
        <taxon>Asparagales</taxon>
        <taxon>Iridaceae</taxon>
        <taxon>Iridoideae</taxon>
        <taxon>Irideae</taxon>
        <taxon>Iris</taxon>
    </lineage>
</organism>
<dbReference type="EMBL" id="JANAVB010017598">
    <property type="protein sequence ID" value="KAJ6830391.1"/>
    <property type="molecule type" value="Genomic_DNA"/>
</dbReference>
<evidence type="ECO:0000313" key="10">
    <source>
        <dbReference type="Proteomes" id="UP001140949"/>
    </source>
</evidence>
<dbReference type="EMBL" id="JANAVB010005201">
    <property type="protein sequence ID" value="KAJ6847609.1"/>
    <property type="molecule type" value="Genomic_DNA"/>
</dbReference>
<evidence type="ECO:0000259" key="7">
    <source>
        <dbReference type="PROSITE" id="PS50811"/>
    </source>
</evidence>
<keyword evidence="10" id="KW-1185">Reference proteome</keyword>
<dbReference type="FunFam" id="2.20.25.80:FF:000004">
    <property type="entry name" value="WRKY transcription factor 65"/>
    <property type="match status" value="1"/>
</dbReference>
<dbReference type="SUPFAM" id="SSF118290">
    <property type="entry name" value="WRKY DNA-binding domain"/>
    <property type="match status" value="1"/>
</dbReference>
<feature type="compositionally biased region" description="Polar residues" evidence="6">
    <location>
        <begin position="80"/>
        <end position="92"/>
    </location>
</feature>
<protein>
    <submittedName>
        <fullName evidence="9">WRKY transcription factor 65</fullName>
    </submittedName>
</protein>
<keyword evidence="4" id="KW-0804">Transcription</keyword>